<dbReference type="AlphaFoldDB" id="A0A197K908"/>
<dbReference type="Pfam" id="PF07264">
    <property type="entry name" value="EI24"/>
    <property type="match status" value="1"/>
</dbReference>
<keyword evidence="4 6" id="KW-0472">Membrane</keyword>
<protein>
    <recommendedName>
        <fullName evidence="9">EI24-domain-containing protein</fullName>
    </recommendedName>
</protein>
<dbReference type="Proteomes" id="UP000078512">
    <property type="component" value="Unassembled WGS sequence"/>
</dbReference>
<reference evidence="7 8" key="1">
    <citation type="submission" date="2016-05" db="EMBL/GenBank/DDBJ databases">
        <title>Genome sequencing reveals origins of a unique bacterial endosymbiosis in the earliest lineages of terrestrial Fungi.</title>
        <authorList>
            <consortium name="DOE Joint Genome Institute"/>
            <person name="Uehling J."/>
            <person name="Gryganskyi A."/>
            <person name="Hameed K."/>
            <person name="Tschaplinski T."/>
            <person name="Misztal P."/>
            <person name="Wu S."/>
            <person name="Desiro A."/>
            <person name="Vande Pol N."/>
            <person name="Du Z.-Y."/>
            <person name="Zienkiewicz A."/>
            <person name="Zienkiewicz K."/>
            <person name="Morin E."/>
            <person name="Tisserant E."/>
            <person name="Splivallo R."/>
            <person name="Hainaut M."/>
            <person name="Henrissat B."/>
            <person name="Ohm R."/>
            <person name="Kuo A."/>
            <person name="Yan J."/>
            <person name="Lipzen A."/>
            <person name="Nolan M."/>
            <person name="Labutti K."/>
            <person name="Barry K."/>
            <person name="Goldstein A."/>
            <person name="Labbe J."/>
            <person name="Schadt C."/>
            <person name="Tuskan G."/>
            <person name="Grigoriev I."/>
            <person name="Martin F."/>
            <person name="Vilgalys R."/>
            <person name="Bonito G."/>
        </authorList>
    </citation>
    <scope>NUCLEOTIDE SEQUENCE [LARGE SCALE GENOMIC DNA]</scope>
    <source>
        <strain evidence="7 8">AG-77</strain>
    </source>
</reference>
<evidence type="ECO:0000256" key="3">
    <source>
        <dbReference type="ARBA" id="ARBA00022989"/>
    </source>
</evidence>
<proteinExistence type="predicted"/>
<keyword evidence="8" id="KW-1185">Reference proteome</keyword>
<gene>
    <name evidence="7" type="ORF">K457DRAFT_122137</name>
</gene>
<dbReference type="STRING" id="1314771.A0A197K908"/>
<evidence type="ECO:0000313" key="8">
    <source>
        <dbReference type="Proteomes" id="UP000078512"/>
    </source>
</evidence>
<feature type="compositionally biased region" description="Low complexity" evidence="5">
    <location>
        <begin position="292"/>
        <end position="307"/>
    </location>
</feature>
<comment type="subcellular location">
    <subcellularLocation>
        <location evidence="1">Membrane</location>
        <topology evidence="1">Multi-pass membrane protein</topology>
    </subcellularLocation>
</comment>
<dbReference type="PANTHER" id="PTHR34292">
    <property type="entry name" value="OUTER SPORE WALL PROTEIN LDS1"/>
    <property type="match status" value="1"/>
</dbReference>
<feature type="region of interest" description="Disordered" evidence="5">
    <location>
        <begin position="275"/>
        <end position="313"/>
    </location>
</feature>
<sequence length="313" mass="35182">MAHKPRVFYPLKGITYFLSNPGLWPRVIIPFLILAAITITLLILAFAYLLPLQIDFFTNHSWPSWLAYTVAVILTLIEAALGALIAYLALMPLWEDALFDAVLRSRKLGYIIDAAHGDYRSCLQGVLGGLYIIAFQSVVLLVFQVVSLVVLLPLHAVPVVGTIVYCYLNGWVLSFSKRIHYDVELCKLGVNQSRKYAWKHRAEFCEFGAVAVLLEMTPVLNLLFFWTNVVGAALWVADEIEEARRQDRLANRAANSQDSHYVTFRPYDSTLPGLPTEPLLGSHPYDTYGGAPQQQQPPQYQAKQPQQGTAPRY</sequence>
<organism evidence="7 8">
    <name type="scientific">Linnemannia elongata AG-77</name>
    <dbReference type="NCBI Taxonomy" id="1314771"/>
    <lineage>
        <taxon>Eukaryota</taxon>
        <taxon>Fungi</taxon>
        <taxon>Fungi incertae sedis</taxon>
        <taxon>Mucoromycota</taxon>
        <taxon>Mortierellomycotina</taxon>
        <taxon>Mortierellomycetes</taxon>
        <taxon>Mortierellales</taxon>
        <taxon>Mortierellaceae</taxon>
        <taxon>Linnemannia</taxon>
    </lineage>
</organism>
<feature type="transmembrane region" description="Helical" evidence="6">
    <location>
        <begin position="27"/>
        <end position="50"/>
    </location>
</feature>
<evidence type="ECO:0000256" key="5">
    <source>
        <dbReference type="SAM" id="MobiDB-lite"/>
    </source>
</evidence>
<name>A0A197K908_9FUNG</name>
<evidence type="ECO:0000256" key="6">
    <source>
        <dbReference type="SAM" id="Phobius"/>
    </source>
</evidence>
<feature type="transmembrane region" description="Helical" evidence="6">
    <location>
        <begin position="65"/>
        <end position="90"/>
    </location>
</feature>
<dbReference type="EMBL" id="KV442020">
    <property type="protein sequence ID" value="OAQ33668.1"/>
    <property type="molecule type" value="Genomic_DNA"/>
</dbReference>
<keyword evidence="3 6" id="KW-1133">Transmembrane helix</keyword>
<dbReference type="PANTHER" id="PTHR34292:SF2">
    <property type="entry name" value="OUTER SPORE WALL PROTEIN LDS1"/>
    <property type="match status" value="1"/>
</dbReference>
<dbReference type="InterPro" id="IPR059112">
    <property type="entry name" value="CysZ/EI24"/>
</dbReference>
<accession>A0A197K908</accession>
<evidence type="ECO:0000313" key="7">
    <source>
        <dbReference type="EMBL" id="OAQ33668.1"/>
    </source>
</evidence>
<dbReference type="InterPro" id="IPR052786">
    <property type="entry name" value="Spore_wall_assembly"/>
</dbReference>
<evidence type="ECO:0000256" key="1">
    <source>
        <dbReference type="ARBA" id="ARBA00004141"/>
    </source>
</evidence>
<evidence type="ECO:0008006" key="9">
    <source>
        <dbReference type="Google" id="ProtNLM"/>
    </source>
</evidence>
<feature type="transmembrane region" description="Helical" evidence="6">
    <location>
        <begin position="130"/>
        <end position="152"/>
    </location>
</feature>
<dbReference type="OrthoDB" id="10012223at2759"/>
<evidence type="ECO:0000256" key="2">
    <source>
        <dbReference type="ARBA" id="ARBA00022692"/>
    </source>
</evidence>
<evidence type="ECO:0000256" key="4">
    <source>
        <dbReference type="ARBA" id="ARBA00023136"/>
    </source>
</evidence>
<keyword evidence="2 6" id="KW-0812">Transmembrane</keyword>